<reference evidence="1" key="1">
    <citation type="journal article" date="2021" name="Proc. Natl. Acad. Sci. U.S.A.">
        <title>A Catalog of Tens of Thousands of Viruses from Human Metagenomes Reveals Hidden Associations with Chronic Diseases.</title>
        <authorList>
            <person name="Tisza M.J."/>
            <person name="Buck C.B."/>
        </authorList>
    </citation>
    <scope>NUCLEOTIDE SEQUENCE</scope>
    <source>
        <strain evidence="1">CtCuC1</strain>
    </source>
</reference>
<accession>A0A8S5U030</accession>
<name>A0A8S5U030_9CAUD</name>
<organism evidence="1">
    <name type="scientific">Myoviridae sp. ctCuC1</name>
    <dbReference type="NCBI Taxonomy" id="2825055"/>
    <lineage>
        <taxon>Viruses</taxon>
        <taxon>Duplodnaviria</taxon>
        <taxon>Heunggongvirae</taxon>
        <taxon>Uroviricota</taxon>
        <taxon>Caudoviricetes</taxon>
    </lineage>
</organism>
<dbReference type="EMBL" id="BK015968">
    <property type="protein sequence ID" value="DAF87786.1"/>
    <property type="molecule type" value="Genomic_DNA"/>
</dbReference>
<sequence length="133" mass="15137">MAINSKAKGKRGELAWCRFCGGFGYTVRRTAQFCGNNEAGAADCIGIRGIHQEVKFVEHLNIQDAMDQSIRDARKAMKDEVPIVAHKRSNCEWLVTMRACDFLKLYKERESELVLQDIATAKCLEEIRKVKEK</sequence>
<evidence type="ECO:0000313" key="1">
    <source>
        <dbReference type="EMBL" id="DAF87786.1"/>
    </source>
</evidence>
<protein>
    <submittedName>
        <fullName evidence="1">HOLLIDAY-JUNCTION RESOLVASE, ENZYME, HOMOLOGOUS RECOMBINATION, HOLLIDAY</fullName>
    </submittedName>
</protein>
<proteinExistence type="predicted"/>